<keyword evidence="1 3" id="KW-0853">WD repeat</keyword>
<keyword evidence="2" id="KW-0677">Repeat</keyword>
<proteinExistence type="predicted"/>
<dbReference type="PROSITE" id="PS50082">
    <property type="entry name" value="WD_REPEATS_2"/>
    <property type="match status" value="1"/>
</dbReference>
<evidence type="ECO:0000313" key="4">
    <source>
        <dbReference type="EMBL" id="CAD7571857.1"/>
    </source>
</evidence>
<dbReference type="AlphaFoldDB" id="A0A7R9J4H8"/>
<dbReference type="InterPro" id="IPR015943">
    <property type="entry name" value="WD40/YVTN_repeat-like_dom_sf"/>
</dbReference>
<dbReference type="PRINTS" id="PR00320">
    <property type="entry name" value="GPROTEINBRPT"/>
</dbReference>
<dbReference type="SMART" id="SM00320">
    <property type="entry name" value="WD40"/>
    <property type="match status" value="4"/>
</dbReference>
<dbReference type="PROSITE" id="PS50294">
    <property type="entry name" value="WD_REPEATS_REGION"/>
    <property type="match status" value="1"/>
</dbReference>
<accession>A0A7R9J4H8</accession>
<dbReference type="PANTHER" id="PTHR10971">
    <property type="entry name" value="MRNA EXPORT FACTOR AND BUB3"/>
    <property type="match status" value="1"/>
</dbReference>
<dbReference type="EMBL" id="OE180730">
    <property type="protein sequence ID" value="CAD7571857.1"/>
    <property type="molecule type" value="Genomic_DNA"/>
</dbReference>
<dbReference type="SUPFAM" id="SSF50978">
    <property type="entry name" value="WD40 repeat-like"/>
    <property type="match status" value="1"/>
</dbReference>
<evidence type="ECO:0000256" key="3">
    <source>
        <dbReference type="PROSITE-ProRule" id="PRU00221"/>
    </source>
</evidence>
<organism evidence="4">
    <name type="scientific">Timema californicum</name>
    <name type="common">California timema</name>
    <name type="synonym">Walking stick</name>
    <dbReference type="NCBI Taxonomy" id="61474"/>
    <lineage>
        <taxon>Eukaryota</taxon>
        <taxon>Metazoa</taxon>
        <taxon>Ecdysozoa</taxon>
        <taxon>Arthropoda</taxon>
        <taxon>Hexapoda</taxon>
        <taxon>Insecta</taxon>
        <taxon>Pterygota</taxon>
        <taxon>Neoptera</taxon>
        <taxon>Polyneoptera</taxon>
        <taxon>Phasmatodea</taxon>
        <taxon>Timematodea</taxon>
        <taxon>Timematoidea</taxon>
        <taxon>Timematidae</taxon>
        <taxon>Timema</taxon>
    </lineage>
</organism>
<dbReference type="Gene3D" id="2.130.10.10">
    <property type="entry name" value="YVTN repeat-like/Quinoprotein amine dehydrogenase"/>
    <property type="match status" value="1"/>
</dbReference>
<protein>
    <submittedName>
        <fullName evidence="4">(California timema) hypothetical protein</fullName>
    </submittedName>
</protein>
<feature type="repeat" description="WD" evidence="3">
    <location>
        <begin position="93"/>
        <end position="134"/>
    </location>
</feature>
<reference evidence="4" key="1">
    <citation type="submission" date="2020-11" db="EMBL/GenBank/DDBJ databases">
        <authorList>
            <person name="Tran Van P."/>
        </authorList>
    </citation>
    <scope>NUCLEOTIDE SEQUENCE</scope>
</reference>
<evidence type="ECO:0000256" key="2">
    <source>
        <dbReference type="ARBA" id="ARBA00022737"/>
    </source>
</evidence>
<evidence type="ECO:0000256" key="1">
    <source>
        <dbReference type="ARBA" id="ARBA00022574"/>
    </source>
</evidence>
<name>A0A7R9J4H8_TIMCA</name>
<dbReference type="InterPro" id="IPR036322">
    <property type="entry name" value="WD40_repeat_dom_sf"/>
</dbReference>
<dbReference type="InterPro" id="IPR020472">
    <property type="entry name" value="WD40_PAC1"/>
</dbReference>
<sequence length="204" mass="23206">MGESRTEFKLKTPPEDGISSVKFGPNSSQFLLVSSWDNSVRLYDVITNNMRLKYTHERPVLDVCFQDAVHSYSGGLDNTLKMYDFNSNSETIVGTHDNAVRAVEYSSEVNGILTGSWDSTVKLWDPRSPNCVGTYTQPDKVYTMSLCGEKFVVGTANRKVYVWDLRNMGYVHQRRESSLKYQTRCIRCFPNKQVCASPVRTSWA</sequence>
<dbReference type="Pfam" id="PF00400">
    <property type="entry name" value="WD40"/>
    <property type="match status" value="2"/>
</dbReference>
<gene>
    <name evidence="4" type="ORF">TCMB3V08_LOCUS4521</name>
</gene>
<dbReference type="InterPro" id="IPR001680">
    <property type="entry name" value="WD40_rpt"/>
</dbReference>